<organism evidence="2 3">
    <name type="scientific">Granulibacter bethesdensis</name>
    <dbReference type="NCBI Taxonomy" id="364410"/>
    <lineage>
        <taxon>Bacteria</taxon>
        <taxon>Pseudomonadati</taxon>
        <taxon>Pseudomonadota</taxon>
        <taxon>Alphaproteobacteria</taxon>
        <taxon>Acetobacterales</taxon>
        <taxon>Acetobacteraceae</taxon>
        <taxon>Granulibacter</taxon>
    </lineage>
</organism>
<accession>A0AAN0RFV9</accession>
<evidence type="ECO:0000313" key="3">
    <source>
        <dbReference type="Proteomes" id="UP000019438"/>
    </source>
</evidence>
<dbReference type="KEGG" id="gbc:GbCGDNIH3_2122"/>
<evidence type="ECO:0000256" key="1">
    <source>
        <dbReference type="SAM" id="MobiDB-lite"/>
    </source>
</evidence>
<dbReference type="AlphaFoldDB" id="A0AAN0RFV9"/>
<sequence>MRYNRVGRLNTFLDCDLERPARGGADEMGNEAMHEHIQDRLSHNRSAGAAALVAAMLLLGSVQRAHADSSTPDGARPGNVIGTGSSLPRSDKASNIDPANTRSTIAPSLPVPEDANGPVALLRVALKALQQKQSGLAQESMERAQTRLLDRSVLATDTHPVDQSPVIQTINSALTALAQKDFAGARVQVDAALQVLSTRHQ</sequence>
<gene>
    <name evidence="2" type="ORF">GbCGDNIH3_2122</name>
</gene>
<dbReference type="Proteomes" id="UP000019438">
    <property type="component" value="Chromosome"/>
</dbReference>
<reference evidence="3" key="1">
    <citation type="submission" date="2012-06" db="EMBL/GenBank/DDBJ databases">
        <title>Genome analysis of multiple Granulibacter bethesdensis isolates demonstrates substantial genome diversity.</title>
        <authorList>
            <person name="Greenberg D.E."/>
            <person name="Porcella S.F."/>
            <person name="Zarember K."/>
            <person name="Zelazny A.M."/>
            <person name="Bruno D."/>
            <person name="Martens C."/>
            <person name="Barbian K.D."/>
            <person name="Jaske E."/>
            <person name="Holland S.M."/>
        </authorList>
    </citation>
    <scope>NUCLEOTIDE SEQUENCE [LARGE SCALE GENOMIC DNA]</scope>
    <source>
        <strain evidence="3">CGDNIH3</strain>
    </source>
</reference>
<name>A0AAN0RFV9_9PROT</name>
<proteinExistence type="predicted"/>
<protein>
    <submittedName>
        <fullName evidence="2">Uncharacterized protein</fullName>
    </submittedName>
</protein>
<feature type="compositionally biased region" description="Polar residues" evidence="1">
    <location>
        <begin position="97"/>
        <end position="106"/>
    </location>
</feature>
<dbReference type="EMBL" id="CP003181">
    <property type="protein sequence ID" value="AHJ64018.1"/>
    <property type="molecule type" value="Genomic_DNA"/>
</dbReference>
<evidence type="ECO:0000313" key="2">
    <source>
        <dbReference type="EMBL" id="AHJ64018.1"/>
    </source>
</evidence>
<feature type="region of interest" description="Disordered" evidence="1">
    <location>
        <begin position="67"/>
        <end position="113"/>
    </location>
</feature>